<accession>A0A699IF13</accession>
<reference evidence="1" key="1">
    <citation type="journal article" date="2019" name="Sci. Rep.">
        <title>Draft genome of Tanacetum cinerariifolium, the natural source of mosquito coil.</title>
        <authorList>
            <person name="Yamashiro T."/>
            <person name="Shiraishi A."/>
            <person name="Satake H."/>
            <person name="Nakayama K."/>
        </authorList>
    </citation>
    <scope>NUCLEOTIDE SEQUENCE</scope>
</reference>
<gene>
    <name evidence="1" type="ORF">Tci_527831</name>
</gene>
<evidence type="ECO:0000313" key="1">
    <source>
        <dbReference type="EMBL" id="GEZ55858.1"/>
    </source>
</evidence>
<comment type="caution">
    <text evidence="1">The sequence shown here is derived from an EMBL/GenBank/DDBJ whole genome shotgun (WGS) entry which is preliminary data.</text>
</comment>
<proteinExistence type="predicted"/>
<organism evidence="1">
    <name type="scientific">Tanacetum cinerariifolium</name>
    <name type="common">Dalmatian daisy</name>
    <name type="synonym">Chrysanthemum cinerariifolium</name>
    <dbReference type="NCBI Taxonomy" id="118510"/>
    <lineage>
        <taxon>Eukaryota</taxon>
        <taxon>Viridiplantae</taxon>
        <taxon>Streptophyta</taxon>
        <taxon>Embryophyta</taxon>
        <taxon>Tracheophyta</taxon>
        <taxon>Spermatophyta</taxon>
        <taxon>Magnoliopsida</taxon>
        <taxon>eudicotyledons</taxon>
        <taxon>Gunneridae</taxon>
        <taxon>Pentapetalae</taxon>
        <taxon>asterids</taxon>
        <taxon>campanulids</taxon>
        <taxon>Asterales</taxon>
        <taxon>Asteraceae</taxon>
        <taxon>Asteroideae</taxon>
        <taxon>Anthemideae</taxon>
        <taxon>Anthemidinae</taxon>
        <taxon>Tanacetum</taxon>
    </lineage>
</organism>
<dbReference type="EMBL" id="BKCJ010293669">
    <property type="protein sequence ID" value="GEZ55858.1"/>
    <property type="molecule type" value="Genomic_DNA"/>
</dbReference>
<name>A0A699IF13_TANCI</name>
<feature type="non-terminal residue" evidence="1">
    <location>
        <position position="1"/>
    </location>
</feature>
<dbReference type="AlphaFoldDB" id="A0A699IF13"/>
<sequence length="116" mass="12691">VKDDEEITSGDTIKDEFVNDHVDSAEEKKLNLLEAVNVAEGIERSEWSDNEVSGLVGNKGVKLEEFVDADDVDDDGVDAEIDDVSNINTFDVDAHDVADMTLMPMTLLILGCLHVL</sequence>
<protein>
    <submittedName>
        <fullName evidence="1">Uncharacterized protein</fullName>
    </submittedName>
</protein>